<dbReference type="Pfam" id="PF06985">
    <property type="entry name" value="HET"/>
    <property type="match status" value="1"/>
</dbReference>
<accession>A0A167D0U3</accession>
<dbReference type="AlphaFoldDB" id="A0A167D0U3"/>
<dbReference type="Proteomes" id="UP000243498">
    <property type="component" value="Unassembled WGS sequence"/>
</dbReference>
<name>A0A167D0U3_METRR</name>
<dbReference type="Pfam" id="PF26640">
    <property type="entry name" value="DUF8212"/>
    <property type="match status" value="1"/>
</dbReference>
<dbReference type="OrthoDB" id="4955925at2759"/>
<protein>
    <submittedName>
        <fullName evidence="3">HET domain protein</fullName>
    </submittedName>
</protein>
<dbReference type="STRING" id="1081105.A0A167D0U3"/>
<evidence type="ECO:0000259" key="1">
    <source>
        <dbReference type="Pfam" id="PF06985"/>
    </source>
</evidence>
<dbReference type="PANTHER" id="PTHR10622:SF12">
    <property type="entry name" value="HET DOMAIN-CONTAINING PROTEIN"/>
    <property type="match status" value="1"/>
</dbReference>
<keyword evidence="4" id="KW-1185">Reference proteome</keyword>
<proteinExistence type="predicted"/>
<comment type="caution">
    <text evidence="3">The sequence shown here is derived from an EMBL/GenBank/DDBJ whole genome shotgun (WGS) entry which is preliminary data.</text>
</comment>
<dbReference type="OMA" id="ANACRIA"/>
<feature type="domain" description="Heterokaryon incompatibility" evidence="1">
    <location>
        <begin position="22"/>
        <end position="109"/>
    </location>
</feature>
<organism evidence="3 4">
    <name type="scientific">Metarhizium rileyi (strain RCEF 4871)</name>
    <name type="common">Nomuraea rileyi</name>
    <dbReference type="NCBI Taxonomy" id="1649241"/>
    <lineage>
        <taxon>Eukaryota</taxon>
        <taxon>Fungi</taxon>
        <taxon>Dikarya</taxon>
        <taxon>Ascomycota</taxon>
        <taxon>Pezizomycotina</taxon>
        <taxon>Sordariomycetes</taxon>
        <taxon>Hypocreomycetidae</taxon>
        <taxon>Hypocreales</taxon>
        <taxon>Clavicipitaceae</taxon>
        <taxon>Metarhizium</taxon>
    </lineage>
</organism>
<sequence>MRLINCSTLKLEEFVGEDIPPYAILSHTWQTEEVLLGDISGAGDKSHLKGFQKVVHTCRLANTDGYKYAWMDTCCIDKSSSAELTEAINSMFNWYRSSGRCYAYLCDFDSREPTSNFSRCRWFTRGWTLQELVAPSDIRFYDMNWEYFGSKSELWAALSAITGIDRPILDGTSPLFMISTAKKMSWAAYRQTSRVEDVAYCLLGIFGISMPLVYGEGARAFARLQEEIMKESNDLTLFAWQAELGDSASYRGVLARSPREFANAGDVISSTSNKSNAEFAMTNKGLRIQSALSRGPCNSLVMPLNCHQGTGGHNPIGIYLVDIGGGVYVRDLPQKLAPHITGEVLKNDIIYIMRHISDIRYL</sequence>
<gene>
    <name evidence="3" type="ORF">NOR_05315</name>
</gene>
<evidence type="ECO:0000313" key="3">
    <source>
        <dbReference type="EMBL" id="OAA41807.1"/>
    </source>
</evidence>
<feature type="domain" description="DUF8212" evidence="2">
    <location>
        <begin position="219"/>
        <end position="243"/>
    </location>
</feature>
<dbReference type="EMBL" id="AZHC01000015">
    <property type="protein sequence ID" value="OAA41807.1"/>
    <property type="molecule type" value="Genomic_DNA"/>
</dbReference>
<dbReference type="PANTHER" id="PTHR10622">
    <property type="entry name" value="HET DOMAIN-CONTAINING PROTEIN"/>
    <property type="match status" value="1"/>
</dbReference>
<evidence type="ECO:0000259" key="2">
    <source>
        <dbReference type="Pfam" id="PF26640"/>
    </source>
</evidence>
<dbReference type="InterPro" id="IPR058525">
    <property type="entry name" value="DUF8212"/>
</dbReference>
<reference evidence="3 4" key="1">
    <citation type="journal article" date="2016" name="Genome Biol. Evol.">
        <title>Divergent and convergent evolution of fungal pathogenicity.</title>
        <authorList>
            <person name="Shang Y."/>
            <person name="Xiao G."/>
            <person name="Zheng P."/>
            <person name="Cen K."/>
            <person name="Zhan S."/>
            <person name="Wang C."/>
        </authorList>
    </citation>
    <scope>NUCLEOTIDE SEQUENCE [LARGE SCALE GENOMIC DNA]</scope>
    <source>
        <strain evidence="3 4">RCEF 4871</strain>
    </source>
</reference>
<evidence type="ECO:0000313" key="4">
    <source>
        <dbReference type="Proteomes" id="UP000243498"/>
    </source>
</evidence>
<dbReference type="InterPro" id="IPR010730">
    <property type="entry name" value="HET"/>
</dbReference>